<dbReference type="PANTHER" id="PTHR30383:SF5">
    <property type="entry name" value="SGNH HYDROLASE-TYPE ESTERASE DOMAIN-CONTAINING PROTEIN"/>
    <property type="match status" value="1"/>
</dbReference>
<evidence type="ECO:0000259" key="1">
    <source>
        <dbReference type="Pfam" id="PF13472"/>
    </source>
</evidence>
<protein>
    <recommendedName>
        <fullName evidence="1">SGNH hydrolase-type esterase domain-containing protein</fullName>
    </recommendedName>
</protein>
<dbReference type="InterPro" id="IPR051532">
    <property type="entry name" value="Ester_Hydrolysis_Enzymes"/>
</dbReference>
<organism evidence="2 3">
    <name type="scientific">Paenibacillus solanacearum</name>
    <dbReference type="NCBI Taxonomy" id="2048548"/>
    <lineage>
        <taxon>Bacteria</taxon>
        <taxon>Bacillati</taxon>
        <taxon>Bacillota</taxon>
        <taxon>Bacilli</taxon>
        <taxon>Bacillales</taxon>
        <taxon>Paenibacillaceae</taxon>
        <taxon>Paenibacillus</taxon>
    </lineage>
</organism>
<dbReference type="InterPro" id="IPR013830">
    <property type="entry name" value="SGNH_hydro"/>
</dbReference>
<accession>A0A916NMY2</accession>
<evidence type="ECO:0000313" key="3">
    <source>
        <dbReference type="Proteomes" id="UP000693672"/>
    </source>
</evidence>
<gene>
    <name evidence="2" type="ORF">PAESOLCIP111_01172</name>
</gene>
<dbReference type="PANTHER" id="PTHR30383">
    <property type="entry name" value="THIOESTERASE 1/PROTEASE 1/LYSOPHOSPHOLIPASE L1"/>
    <property type="match status" value="1"/>
</dbReference>
<keyword evidence="3" id="KW-1185">Reference proteome</keyword>
<dbReference type="Proteomes" id="UP000693672">
    <property type="component" value="Unassembled WGS sequence"/>
</dbReference>
<dbReference type="AlphaFoldDB" id="A0A916NMY2"/>
<feature type="domain" description="SGNH hydrolase-type esterase" evidence="1">
    <location>
        <begin position="13"/>
        <end position="195"/>
    </location>
</feature>
<evidence type="ECO:0000313" key="2">
    <source>
        <dbReference type="EMBL" id="CAG7609471.1"/>
    </source>
</evidence>
<sequence>MTDRWRGRSWCTLGDSITAANGFQPLLKEALGFASIRNEGRGGCSMTAGGDRDAGSTVRVGTAITECFDCVTIFAGTNDYRLNKPLGQLKPVGGPFDVFTFYGAYQTLIEHLLTLHPASRLNLWTPLQRDKDGYDMYHANEEGRLLADYADAVVAVGKVYALPVLDLYATSGFSKLTLDVFTSDRLHPNEAGHRRIADLAATFLRSM</sequence>
<proteinExistence type="predicted"/>
<dbReference type="GO" id="GO:0004622">
    <property type="term" value="F:phosphatidylcholine lysophospholipase activity"/>
    <property type="evidence" value="ECO:0007669"/>
    <property type="project" value="TreeGrafter"/>
</dbReference>
<comment type="caution">
    <text evidence="2">The sequence shown here is derived from an EMBL/GenBank/DDBJ whole genome shotgun (WGS) entry which is preliminary data.</text>
</comment>
<reference evidence="2" key="1">
    <citation type="submission" date="2021-06" db="EMBL/GenBank/DDBJ databases">
        <authorList>
            <person name="Criscuolo A."/>
        </authorList>
    </citation>
    <scope>NUCLEOTIDE SEQUENCE</scope>
    <source>
        <strain evidence="2">CIP111600</strain>
    </source>
</reference>
<dbReference type="EMBL" id="CAJVAS010000003">
    <property type="protein sequence ID" value="CAG7609471.1"/>
    <property type="molecule type" value="Genomic_DNA"/>
</dbReference>
<dbReference type="Pfam" id="PF13472">
    <property type="entry name" value="Lipase_GDSL_2"/>
    <property type="match status" value="1"/>
</dbReference>
<dbReference type="CDD" id="cd00229">
    <property type="entry name" value="SGNH_hydrolase"/>
    <property type="match status" value="1"/>
</dbReference>
<name>A0A916NMY2_9BACL</name>
<dbReference type="RefSeq" id="WP_218090981.1">
    <property type="nucleotide sequence ID" value="NZ_CAJVAS010000003.1"/>
</dbReference>